<proteinExistence type="predicted"/>
<dbReference type="InterPro" id="IPR000857">
    <property type="entry name" value="MyTH4_dom"/>
</dbReference>
<dbReference type="SUPFAM" id="SSF48350">
    <property type="entry name" value="GTPase activation domain, GAP"/>
    <property type="match status" value="1"/>
</dbReference>
<dbReference type="Gene3D" id="1.25.40.530">
    <property type="entry name" value="MyTH4 domain"/>
    <property type="match status" value="1"/>
</dbReference>
<dbReference type="OMA" id="NWITPIN"/>
<reference evidence="3 4" key="1">
    <citation type="journal article" date="2009" name="PLoS Genet.">
        <title>Genomic analysis of the basal lineage fungus Rhizopus oryzae reveals a whole-genome duplication.</title>
        <authorList>
            <person name="Ma L.-J."/>
            <person name="Ibrahim A.S."/>
            <person name="Skory C."/>
            <person name="Grabherr M.G."/>
            <person name="Burger G."/>
            <person name="Butler M."/>
            <person name="Elias M."/>
            <person name="Idnurm A."/>
            <person name="Lang B.F."/>
            <person name="Sone T."/>
            <person name="Abe A."/>
            <person name="Calvo S.E."/>
            <person name="Corrochano L.M."/>
            <person name="Engels R."/>
            <person name="Fu J."/>
            <person name="Hansberg W."/>
            <person name="Kim J.-M."/>
            <person name="Kodira C.D."/>
            <person name="Koehrsen M.J."/>
            <person name="Liu B."/>
            <person name="Miranda-Saavedra D."/>
            <person name="O'Leary S."/>
            <person name="Ortiz-Castellanos L."/>
            <person name="Poulter R."/>
            <person name="Rodriguez-Romero J."/>
            <person name="Ruiz-Herrera J."/>
            <person name="Shen Y.-Q."/>
            <person name="Zeng Q."/>
            <person name="Galagan J."/>
            <person name="Birren B.W."/>
            <person name="Cuomo C.A."/>
            <person name="Wickes B.L."/>
        </authorList>
    </citation>
    <scope>NUCLEOTIDE SEQUENCE [LARGE SCALE GENOMIC DNA]</scope>
    <source>
        <strain evidence="4">RA 99-880 / ATCC MYA-4621 / FGSC 9543 / NRRL 43880</strain>
    </source>
</reference>
<dbReference type="InterPro" id="IPR008936">
    <property type="entry name" value="Rho_GTPase_activation_prot"/>
</dbReference>
<dbReference type="GO" id="GO:0005096">
    <property type="term" value="F:GTPase activator activity"/>
    <property type="evidence" value="ECO:0007669"/>
    <property type="project" value="TreeGrafter"/>
</dbReference>
<dbReference type="GO" id="GO:0007165">
    <property type="term" value="P:signal transduction"/>
    <property type="evidence" value="ECO:0007669"/>
    <property type="project" value="InterPro"/>
</dbReference>
<evidence type="ECO:0000313" key="3">
    <source>
        <dbReference type="EMBL" id="EIE91625.1"/>
    </source>
</evidence>
<dbReference type="RefSeq" id="XP_067527021.1">
    <property type="nucleotide sequence ID" value="XM_067670920.1"/>
</dbReference>
<dbReference type="PROSITE" id="PS51016">
    <property type="entry name" value="MYTH4"/>
    <property type="match status" value="1"/>
</dbReference>
<evidence type="ECO:0000313" key="4">
    <source>
        <dbReference type="Proteomes" id="UP000009138"/>
    </source>
</evidence>
<evidence type="ECO:0008006" key="5">
    <source>
        <dbReference type="Google" id="ProtNLM"/>
    </source>
</evidence>
<dbReference type="InterPro" id="IPR038185">
    <property type="entry name" value="MyTH4_dom_sf"/>
</dbReference>
<evidence type="ECO:0000259" key="1">
    <source>
        <dbReference type="PROSITE" id="PS50238"/>
    </source>
</evidence>
<dbReference type="STRING" id="246409.I1CT45"/>
<dbReference type="GO" id="GO:0005737">
    <property type="term" value="C:cytoplasm"/>
    <property type="evidence" value="ECO:0007669"/>
    <property type="project" value="TreeGrafter"/>
</dbReference>
<dbReference type="Pfam" id="PF00784">
    <property type="entry name" value="MyTH4"/>
    <property type="match status" value="1"/>
</dbReference>
<dbReference type="VEuPathDB" id="FungiDB:RO3G_16336"/>
<dbReference type="GeneID" id="93623301"/>
<organism evidence="3 4">
    <name type="scientific">Rhizopus delemar (strain RA 99-880 / ATCC MYA-4621 / FGSC 9543 / NRRL 43880)</name>
    <name type="common">Mucormycosis agent</name>
    <name type="synonym">Rhizopus arrhizus var. delemar</name>
    <dbReference type="NCBI Taxonomy" id="246409"/>
    <lineage>
        <taxon>Eukaryota</taxon>
        <taxon>Fungi</taxon>
        <taxon>Fungi incertae sedis</taxon>
        <taxon>Mucoromycota</taxon>
        <taxon>Mucoromycotina</taxon>
        <taxon>Mucoromycetes</taxon>
        <taxon>Mucorales</taxon>
        <taxon>Mucorineae</taxon>
        <taxon>Rhizopodaceae</taxon>
        <taxon>Rhizopus</taxon>
    </lineage>
</organism>
<dbReference type="PANTHER" id="PTHR45876:SF8">
    <property type="entry name" value="FI04035P"/>
    <property type="match status" value="1"/>
</dbReference>
<protein>
    <recommendedName>
        <fullName evidence="5">Rho-GAP domain-containing protein</fullName>
    </recommendedName>
</protein>
<dbReference type="EMBL" id="CH476750">
    <property type="protein sequence ID" value="EIE91625.1"/>
    <property type="molecule type" value="Genomic_DNA"/>
</dbReference>
<dbReference type="PANTHER" id="PTHR45876">
    <property type="entry name" value="FI04035P"/>
    <property type="match status" value="1"/>
</dbReference>
<dbReference type="OrthoDB" id="437889at2759"/>
<dbReference type="GO" id="GO:0005856">
    <property type="term" value="C:cytoskeleton"/>
    <property type="evidence" value="ECO:0007669"/>
    <property type="project" value="InterPro"/>
</dbReference>
<gene>
    <name evidence="3" type="ORF">RO3G_16336</name>
</gene>
<accession>I1CT45</accession>
<dbReference type="SMART" id="SM00139">
    <property type="entry name" value="MyTH4"/>
    <property type="match status" value="1"/>
</dbReference>
<dbReference type="InParanoid" id="I1CT45"/>
<dbReference type="AlphaFoldDB" id="I1CT45"/>
<sequence>MNVKSITHSTRRSLPNTLQNDITQFAIDGYAKKYFATHKKGLFKRTVVPMNEMLQWTKDSIRQPLLISNKSKADALKCFKILQILMQDRPRPKNYDCMEHFQYLLGCGITKGQMRDEIYVQICRQLNNNPKSSYVTSKLERICSKGARGKVLSIAEIERAMEAPFKPSVFGESLETIMKMEKDSGCKIPKIVLFLTNAVHELDGKRTEGIFRVPGDADSVTDLYWLRDLLEPLIPKSLYQKCIESANDSYKAVAIINSLPDCNRRIILYIIQFLQGFTEPSVIECTRMNVFNLAMVFAPNFLRCPFTHLPTVFENSKHEQTFVKTLITVLCVDKEACVHQEGEIIGTAIDQNKDQYSYKTPITSDKSYGFTITYKNYYKIIEDTLASRTYCVVCCGQTRPEECDERSTIYSNVTKVGIESDAYGVVPFLELLDVEKYIVNTPNANIFSPCVTDTHSTSNSTTADFVFSSEMPLAAGHYRASWLLYVAAFFDQEVLASTIYSYIKTNYECHATNVGQRSDKKTLAWTEYRPEQGSYVIYRDPYYSQLVSDAGGRLIAPNSAQDTTFTVSDQRQAFLFTSALQGADVVLDISAANLTFQDWVQPIQSSPAYSINKIPVIEQGKVYSVNGLVNKNNISGNEV</sequence>
<dbReference type="InterPro" id="IPR000198">
    <property type="entry name" value="RhoGAP_dom"/>
</dbReference>
<keyword evidence="4" id="KW-1185">Reference proteome</keyword>
<dbReference type="Proteomes" id="UP000009138">
    <property type="component" value="Unassembled WGS sequence"/>
</dbReference>
<dbReference type="eggNOG" id="ENOG502QR6X">
    <property type="taxonomic scope" value="Eukaryota"/>
</dbReference>
<dbReference type="SMART" id="SM00324">
    <property type="entry name" value="RhoGAP"/>
    <property type="match status" value="1"/>
</dbReference>
<dbReference type="Gene3D" id="1.10.555.10">
    <property type="entry name" value="Rho GTPase activation protein"/>
    <property type="match status" value="2"/>
</dbReference>
<evidence type="ECO:0000259" key="2">
    <source>
        <dbReference type="PROSITE" id="PS51016"/>
    </source>
</evidence>
<name>I1CT45_RHIO9</name>
<feature type="domain" description="MyTH4" evidence="2">
    <location>
        <begin position="56"/>
        <end position="224"/>
    </location>
</feature>
<dbReference type="Pfam" id="PF00620">
    <property type="entry name" value="RhoGAP"/>
    <property type="match status" value="1"/>
</dbReference>
<feature type="domain" description="Rho-GAP" evidence="1">
    <location>
        <begin position="137"/>
        <end position="334"/>
    </location>
</feature>
<dbReference type="PROSITE" id="PS50238">
    <property type="entry name" value="RHOGAP"/>
    <property type="match status" value="1"/>
</dbReference>